<evidence type="ECO:0000256" key="2">
    <source>
        <dbReference type="ARBA" id="ARBA00022670"/>
    </source>
</evidence>
<comment type="caution">
    <text evidence="8">The sequence shown here is derived from an EMBL/GenBank/DDBJ whole genome shotgun (WGS) entry which is preliminary data.</text>
</comment>
<evidence type="ECO:0000313" key="8">
    <source>
        <dbReference type="EMBL" id="MBT9145220.1"/>
    </source>
</evidence>
<dbReference type="EMBL" id="QLTW01000062">
    <property type="protein sequence ID" value="MBT9145220.1"/>
    <property type="molecule type" value="Genomic_DNA"/>
</dbReference>
<dbReference type="EC" id="3.4.-.-" evidence="8"/>
<feature type="domain" description="Metalloprotease TldD/E N-terminal" evidence="5">
    <location>
        <begin position="17"/>
        <end position="82"/>
    </location>
</feature>
<reference evidence="8 9" key="1">
    <citation type="journal article" date="2021" name="bioRxiv">
        <title>Unique metabolic strategies in Hadean analogues reveal hints for primordial physiology.</title>
        <authorList>
            <person name="Nobu M.K."/>
            <person name="Nakai R."/>
            <person name="Tamazawa S."/>
            <person name="Mori H."/>
            <person name="Toyoda A."/>
            <person name="Ijiri A."/>
            <person name="Suzuki S."/>
            <person name="Kurokawa K."/>
            <person name="Kamagata Y."/>
            <person name="Tamaki H."/>
        </authorList>
    </citation>
    <scope>NUCLEOTIDE SEQUENCE [LARGE SCALE GENOMIC DNA]</scope>
    <source>
        <strain evidence="8">BS525</strain>
    </source>
</reference>
<feature type="domain" description="Metalloprotease TldD/E C-terminal" evidence="6">
    <location>
        <begin position="222"/>
        <end position="453"/>
    </location>
</feature>
<dbReference type="InterPro" id="IPR045569">
    <property type="entry name" value="Metalloprtase-TldD/E_C"/>
</dbReference>
<dbReference type="AlphaFoldDB" id="A0A9E2BGM1"/>
<name>A0A9E2BGM1_PSYF1</name>
<dbReference type="Pfam" id="PF19289">
    <property type="entry name" value="PmbA_TldD_3rd"/>
    <property type="match status" value="1"/>
</dbReference>
<keyword evidence="3 8" id="KW-0378">Hydrolase</keyword>
<evidence type="ECO:0000256" key="1">
    <source>
        <dbReference type="ARBA" id="ARBA00005836"/>
    </source>
</evidence>
<dbReference type="InterPro" id="IPR051463">
    <property type="entry name" value="Peptidase_U62_metallo"/>
</dbReference>
<comment type="similarity">
    <text evidence="1">Belongs to the peptidase U62 family.</text>
</comment>
<evidence type="ECO:0000259" key="6">
    <source>
        <dbReference type="Pfam" id="PF19289"/>
    </source>
</evidence>
<dbReference type="PANTHER" id="PTHR30624">
    <property type="entry name" value="UNCHARACTERIZED PROTEIN TLDD AND PMBA"/>
    <property type="match status" value="1"/>
</dbReference>
<dbReference type="Pfam" id="PF19290">
    <property type="entry name" value="PmbA_TldD_2nd"/>
    <property type="match status" value="1"/>
</dbReference>
<protein>
    <submittedName>
        <fullName evidence="8">Metalloprotease TldD</fullName>
        <ecNumber evidence="8">3.4.-.-</ecNumber>
    </submittedName>
</protein>
<organism evidence="8 9">
    <name type="scientific">Psychracetigena formicireducens</name>
    <dbReference type="NCBI Taxonomy" id="2986056"/>
    <lineage>
        <taxon>Bacteria</taxon>
        <taxon>Bacillati</taxon>
        <taxon>Candidatus Lithacetigenota</taxon>
        <taxon>Candidatus Psychracetigena</taxon>
    </lineage>
</organism>
<dbReference type="InterPro" id="IPR035068">
    <property type="entry name" value="TldD/PmbA_N"/>
</dbReference>
<dbReference type="PIRSF" id="PIRSF004919">
    <property type="entry name" value="TldD"/>
    <property type="match status" value="1"/>
</dbReference>
<dbReference type="GO" id="GO:0006508">
    <property type="term" value="P:proteolysis"/>
    <property type="evidence" value="ECO:0007669"/>
    <property type="project" value="UniProtKB-KW"/>
</dbReference>
<dbReference type="Pfam" id="PF01523">
    <property type="entry name" value="PmbA_TldD_1st"/>
    <property type="match status" value="1"/>
</dbReference>
<sequence>MLDELKRILSKVDADYADLRYEIKKETRIVFNGKELSQIGSNTADGYVARVLKNGGFSTIAFTSESESEKALKKATENALLLAGNLKEPVKLAPISAVKDKFKPILKEDPRNVSIDEKLELTRQYNSIPLKQEGISTTAIQYFEVSREKYFVSTEGAEIREDLVTNGINGSIVSRKDNLLQNVRVGIGGSDGFYRIRNQEAEFEKKTSIALQLLEAKPVTRGVYNVILNPSMAGVFTHEAFGHFSEADLIEDSPTMREKMQIGAKLGNEVLTIIDDPTVPNQLGFYRYDDEGVLASPVTLLNKGVLSGHLHSRRTANNFSELTNGHSVAEDYRYAPIIRMGNIFIQAGTNSFEELLTELGDGLYILDAKGGQTSGENFTFGAQYAYLVKGGKITEMVRDINIVGNLYQTMQNIVSVGNDLVLSEIGGCGKGQLNIRSSHGGPHIMVKNLVIGGV</sequence>
<dbReference type="Gene3D" id="3.30.2290.10">
    <property type="entry name" value="PmbA/TldD superfamily"/>
    <property type="match status" value="1"/>
</dbReference>
<evidence type="ECO:0000256" key="3">
    <source>
        <dbReference type="ARBA" id="ARBA00022801"/>
    </source>
</evidence>
<evidence type="ECO:0000256" key="4">
    <source>
        <dbReference type="ARBA" id="ARBA00023049"/>
    </source>
</evidence>
<dbReference type="PANTHER" id="PTHR30624:SF0">
    <property type="entry name" value="METALLOPROTEASE SLR0863"/>
    <property type="match status" value="1"/>
</dbReference>
<accession>A0A9E2BGM1</accession>
<keyword evidence="4 8" id="KW-0482">Metalloprotease</keyword>
<dbReference type="InterPro" id="IPR025502">
    <property type="entry name" value="TldD"/>
</dbReference>
<evidence type="ECO:0000259" key="7">
    <source>
        <dbReference type="Pfam" id="PF19290"/>
    </source>
</evidence>
<keyword evidence="2" id="KW-0645">Protease</keyword>
<dbReference type="SUPFAM" id="SSF111283">
    <property type="entry name" value="Putative modulator of DNA gyrase, PmbA/TldD"/>
    <property type="match status" value="1"/>
</dbReference>
<feature type="domain" description="Metalloprotease TldD/E central" evidence="7">
    <location>
        <begin position="108"/>
        <end position="193"/>
    </location>
</feature>
<dbReference type="GO" id="GO:0005829">
    <property type="term" value="C:cytosol"/>
    <property type="evidence" value="ECO:0007669"/>
    <property type="project" value="TreeGrafter"/>
</dbReference>
<gene>
    <name evidence="8" type="primary">tldD_3</name>
    <name evidence="8" type="ORF">DDT42_01090</name>
</gene>
<proteinExistence type="inferred from homology"/>
<dbReference type="InterPro" id="IPR045570">
    <property type="entry name" value="Metalloprtase-TldD/E_cen_dom"/>
</dbReference>
<dbReference type="InterPro" id="IPR036059">
    <property type="entry name" value="TldD/PmbA_sf"/>
</dbReference>
<dbReference type="Proteomes" id="UP000811545">
    <property type="component" value="Unassembled WGS sequence"/>
</dbReference>
<evidence type="ECO:0000313" key="9">
    <source>
        <dbReference type="Proteomes" id="UP000811545"/>
    </source>
</evidence>
<dbReference type="InterPro" id="IPR002510">
    <property type="entry name" value="Metalloprtase-TldD/E_N"/>
</dbReference>
<evidence type="ECO:0000259" key="5">
    <source>
        <dbReference type="Pfam" id="PF01523"/>
    </source>
</evidence>
<dbReference type="GO" id="GO:0008237">
    <property type="term" value="F:metallopeptidase activity"/>
    <property type="evidence" value="ECO:0007669"/>
    <property type="project" value="UniProtKB-KW"/>
</dbReference>